<gene>
    <name evidence="2" type="ORF">CHRY9293_02140</name>
</gene>
<accession>A0A6N4X8J1</accession>
<organism evidence="2 3">
    <name type="scientific">Chryseobacterium potabilaquae</name>
    <dbReference type="NCBI Taxonomy" id="2675057"/>
    <lineage>
        <taxon>Bacteria</taxon>
        <taxon>Pseudomonadati</taxon>
        <taxon>Bacteroidota</taxon>
        <taxon>Flavobacteriia</taxon>
        <taxon>Flavobacteriales</taxon>
        <taxon>Weeksellaceae</taxon>
        <taxon>Chryseobacterium group</taxon>
        <taxon>Chryseobacterium</taxon>
    </lineage>
</organism>
<evidence type="ECO:0000259" key="1">
    <source>
        <dbReference type="Pfam" id="PF24722"/>
    </source>
</evidence>
<feature type="domain" description="DUF7674" evidence="1">
    <location>
        <begin position="8"/>
        <end position="114"/>
    </location>
</feature>
<protein>
    <recommendedName>
        <fullName evidence="1">DUF7674 domain-containing protein</fullName>
    </recommendedName>
</protein>
<proteinExistence type="predicted"/>
<evidence type="ECO:0000313" key="3">
    <source>
        <dbReference type="Proteomes" id="UP000445144"/>
    </source>
</evidence>
<reference evidence="2 3" key="1">
    <citation type="submission" date="2020-01" db="EMBL/GenBank/DDBJ databases">
        <authorList>
            <person name="Rodrigo-Torres L."/>
            <person name="Arahal R. D."/>
            <person name="Lucena T."/>
        </authorList>
    </citation>
    <scope>NUCLEOTIDE SEQUENCE [LARGE SCALE GENOMIC DNA]</scope>
    <source>
        <strain evidence="2 3">CECT 9293</strain>
    </source>
</reference>
<keyword evidence="3" id="KW-1185">Reference proteome</keyword>
<dbReference type="EMBL" id="CACVBR010000017">
    <property type="protein sequence ID" value="CAA7195999.1"/>
    <property type="molecule type" value="Genomic_DNA"/>
</dbReference>
<dbReference type="Pfam" id="PF24722">
    <property type="entry name" value="DUF7674"/>
    <property type="match status" value="1"/>
</dbReference>
<dbReference type="RefSeq" id="WP_162032928.1">
    <property type="nucleotide sequence ID" value="NZ_CACVBR010000017.1"/>
</dbReference>
<evidence type="ECO:0000313" key="2">
    <source>
        <dbReference type="EMBL" id="CAA7195999.1"/>
    </source>
</evidence>
<dbReference type="Proteomes" id="UP000445144">
    <property type="component" value="Unassembled WGS sequence"/>
</dbReference>
<dbReference type="InterPro" id="IPR056091">
    <property type="entry name" value="DUF7674"/>
</dbReference>
<sequence>MDYLMTSQEITEMIPSIQYELKDSKVQNSYNVIQTFTNHIKNMIRQNDRNILFECIKKMNYIYTNGDKMLKDAIEGTFIYSIDNYTLFCNEEYKKKIFSHISNELQKIHSRQIYSPSI</sequence>
<dbReference type="AlphaFoldDB" id="A0A6N4X8J1"/>
<name>A0A6N4X8J1_9FLAO</name>